<evidence type="ECO:0000313" key="2">
    <source>
        <dbReference type="Proteomes" id="UP000002668"/>
    </source>
</evidence>
<dbReference type="AlphaFoldDB" id="E4ZLV9"/>
<dbReference type="VEuPathDB" id="FungiDB:LEMA_P054950.1"/>
<dbReference type="HOGENOM" id="CLU_1402680_0_0_1"/>
<keyword evidence="2" id="KW-1185">Reference proteome</keyword>
<reference evidence="2" key="1">
    <citation type="journal article" date="2011" name="Nat. Commun.">
        <title>Effector diversification within compartments of the Leptosphaeria maculans genome affected by Repeat-Induced Point mutations.</title>
        <authorList>
            <person name="Rouxel T."/>
            <person name="Grandaubert J."/>
            <person name="Hane J.K."/>
            <person name="Hoede C."/>
            <person name="van de Wouw A.P."/>
            <person name="Couloux A."/>
            <person name="Dominguez V."/>
            <person name="Anthouard V."/>
            <person name="Bally P."/>
            <person name="Bourras S."/>
            <person name="Cozijnsen A.J."/>
            <person name="Ciuffetti L.M."/>
            <person name="Degrave A."/>
            <person name="Dilmaghani A."/>
            <person name="Duret L."/>
            <person name="Fudal I."/>
            <person name="Goodwin S.B."/>
            <person name="Gout L."/>
            <person name="Glaser N."/>
            <person name="Linglin J."/>
            <person name="Kema G.H.J."/>
            <person name="Lapalu N."/>
            <person name="Lawrence C.B."/>
            <person name="May K."/>
            <person name="Meyer M."/>
            <person name="Ollivier B."/>
            <person name="Poulain J."/>
            <person name="Schoch C.L."/>
            <person name="Simon A."/>
            <person name="Spatafora J.W."/>
            <person name="Stachowiak A."/>
            <person name="Turgeon B.G."/>
            <person name="Tyler B.M."/>
            <person name="Vincent D."/>
            <person name="Weissenbach J."/>
            <person name="Amselem J."/>
            <person name="Quesneville H."/>
            <person name="Oliver R.P."/>
            <person name="Wincker P."/>
            <person name="Balesdent M.-H."/>
            <person name="Howlett B.J."/>
        </authorList>
    </citation>
    <scope>NUCLEOTIDE SEQUENCE [LARGE SCALE GENOMIC DNA]</scope>
    <source>
        <strain evidence="2">JN3 / isolate v23.1.3 / race Av1-4-5-6-7-8</strain>
    </source>
</reference>
<name>E4ZLV9_LEPMJ</name>
<accession>E4ZLV9</accession>
<sequence length="194" mass="22022">MQSSDHHIRCCIAESLENHWALNIRSSIRKFGYFSDHSKRGRLRSEQISKKKGDVLVEIRSTRSENRIPRTDSSSRKACRSQPHSMKQLFCARFSVSERHQQAVMDDTKFLNLMVSCTELRAQADCQDLSTKQGFLPYTARAYTSISLLPCRYGTPYSISSVTQHGDVEESLYKILNGHPAITGGKGEQHLTLL</sequence>
<gene>
    <name evidence="1" type="ORF">LEMA_P054950.1</name>
</gene>
<dbReference type="InParanoid" id="E4ZLV9"/>
<protein>
    <submittedName>
        <fullName evidence="1">Predicted protein</fullName>
    </submittedName>
</protein>
<proteinExistence type="predicted"/>
<evidence type="ECO:0000313" key="1">
    <source>
        <dbReference type="EMBL" id="CBX92789.1"/>
    </source>
</evidence>
<dbReference type="EMBL" id="FP929094">
    <property type="protein sequence ID" value="CBX92789.1"/>
    <property type="molecule type" value="Genomic_DNA"/>
</dbReference>
<dbReference type="Proteomes" id="UP000002668">
    <property type="component" value="Genome"/>
</dbReference>
<organism evidence="2">
    <name type="scientific">Leptosphaeria maculans (strain JN3 / isolate v23.1.3 / race Av1-4-5-6-7-8)</name>
    <name type="common">Blackleg fungus</name>
    <name type="synonym">Phoma lingam</name>
    <dbReference type="NCBI Taxonomy" id="985895"/>
    <lineage>
        <taxon>Eukaryota</taxon>
        <taxon>Fungi</taxon>
        <taxon>Dikarya</taxon>
        <taxon>Ascomycota</taxon>
        <taxon>Pezizomycotina</taxon>
        <taxon>Dothideomycetes</taxon>
        <taxon>Pleosporomycetidae</taxon>
        <taxon>Pleosporales</taxon>
        <taxon>Pleosporineae</taxon>
        <taxon>Leptosphaeriaceae</taxon>
        <taxon>Plenodomus</taxon>
        <taxon>Plenodomus lingam/Leptosphaeria maculans species complex</taxon>
    </lineage>
</organism>